<organism evidence="4 5">
    <name type="scientific">Pelosinus fermentans JBW45</name>
    <dbReference type="NCBI Taxonomy" id="1192197"/>
    <lineage>
        <taxon>Bacteria</taxon>
        <taxon>Bacillati</taxon>
        <taxon>Bacillota</taxon>
        <taxon>Negativicutes</taxon>
        <taxon>Selenomonadales</taxon>
        <taxon>Sporomusaceae</taxon>
        <taxon>Pelosinus</taxon>
    </lineage>
</organism>
<evidence type="ECO:0000256" key="3">
    <source>
        <dbReference type="ARBA" id="ARBA00013368"/>
    </source>
</evidence>
<dbReference type="Gene3D" id="3.40.50.300">
    <property type="entry name" value="P-loop containing nucleotide triphosphate hydrolases"/>
    <property type="match status" value="1"/>
</dbReference>
<protein>
    <recommendedName>
        <fullName evidence="3">Nuclease SbcCD subunit C</fullName>
    </recommendedName>
</protein>
<name>I8TY56_9FIRM</name>
<evidence type="ECO:0000256" key="2">
    <source>
        <dbReference type="ARBA" id="ARBA00011322"/>
    </source>
</evidence>
<dbReference type="AlphaFoldDB" id="I8TY56"/>
<comment type="subunit">
    <text evidence="2">Heterodimer of SbcC and SbcD.</text>
</comment>
<sequence>MIWEKLDLSKKVVRYQTLVKAFSRDGIPALIIENAVPELERIANDILGQMSGGKNYPKFETQKELKSRSGLAETLDIIVGDWAGERIYETYSGGEQLRIDFAIRFALAELLARRAGSKVDWLTIDGGFGSQSDEFLPMVIDAVKQVASRFGVVLVR</sequence>
<evidence type="ECO:0000256" key="1">
    <source>
        <dbReference type="ARBA" id="ARBA00006930"/>
    </source>
</evidence>
<proteinExistence type="inferred from homology"/>
<dbReference type="HOGENOM" id="CLU_1684912_0_0_9"/>
<gene>
    <name evidence="4" type="ORF">JBW_02183</name>
</gene>
<evidence type="ECO:0000313" key="5">
    <source>
        <dbReference type="Proteomes" id="UP000005361"/>
    </source>
</evidence>
<dbReference type="KEGG" id="pft:JBW_02183"/>
<accession>I8TY56</accession>
<comment type="similarity">
    <text evidence="1">Belongs to the SMC family. SbcC subfamily.</text>
</comment>
<reference evidence="5" key="2">
    <citation type="submission" date="2015-02" db="EMBL/GenBank/DDBJ databases">
        <title>Complete Genome Sequence of Pelosinus fermentans JBW45.</title>
        <authorList>
            <person name="De Leon K.B."/>
            <person name="Utturkar S.M."/>
            <person name="Camilleri L.B."/>
            <person name="Arkin A.P."/>
            <person name="Fields M.W."/>
            <person name="Brown S.D."/>
            <person name="Wall J.D."/>
        </authorList>
    </citation>
    <scope>NUCLEOTIDE SEQUENCE [LARGE SCALE GENOMIC DNA]</scope>
    <source>
        <strain evidence="5">JBW45</strain>
    </source>
</reference>
<dbReference type="Proteomes" id="UP000005361">
    <property type="component" value="Chromosome"/>
</dbReference>
<dbReference type="STRING" id="1192197.JBW_02183"/>
<evidence type="ECO:0000313" key="4">
    <source>
        <dbReference type="EMBL" id="AJQ27531.1"/>
    </source>
</evidence>
<reference evidence="4 5" key="1">
    <citation type="journal article" date="2015" name="Genome Announc.">
        <title>Complete Genome Sequence of Pelosinus fermentans JBW45, a Member of a Remarkably Competitive Group of Negativicutes in the Firmicutes Phylum.</title>
        <authorList>
            <person name="De Leon K.B."/>
            <person name="Utturkar S.M."/>
            <person name="Camilleri L.B."/>
            <person name="Elias D.A."/>
            <person name="Arkin A.P."/>
            <person name="Fields M.W."/>
            <person name="Brown S.D."/>
            <person name="Wall J.D."/>
        </authorList>
    </citation>
    <scope>NUCLEOTIDE SEQUENCE [LARGE SCALE GENOMIC DNA]</scope>
    <source>
        <strain evidence="4 5">JBW45</strain>
    </source>
</reference>
<dbReference type="PANTHER" id="PTHR32114">
    <property type="entry name" value="ABC TRANSPORTER ABCH.3"/>
    <property type="match status" value="1"/>
</dbReference>
<dbReference type="PANTHER" id="PTHR32114:SF2">
    <property type="entry name" value="ABC TRANSPORTER ABCH.3"/>
    <property type="match status" value="1"/>
</dbReference>
<dbReference type="InterPro" id="IPR027417">
    <property type="entry name" value="P-loop_NTPase"/>
</dbReference>
<dbReference type="EMBL" id="CP010978">
    <property type="protein sequence ID" value="AJQ27531.1"/>
    <property type="molecule type" value="Genomic_DNA"/>
</dbReference>